<evidence type="ECO:0000256" key="1">
    <source>
        <dbReference type="SAM" id="Coils"/>
    </source>
</evidence>
<name>A0ABR6C6H1_9HYPH</name>
<sequence length="259" mass="27518">MTSNNNQTTVVFRIHTMPDATASQKAGRPIFSDMEVCDIAFAGNTKTRATFPAHEAEPNATRESVKDGNGVVTYAMLYNEQYRAFKAGVSQPTSGTPLSEAPFLAEAKRRELKALNIHTVEALAGLDGNPLKQLGMGGRDLKNQAQAYLDNAAGSADVTALAAQNASLLEQMADLRDQLAQMSGRNTPVNQVGALQSGSQPEEAADKPEGETDPDASTDFDTWDDDKLKDYIAGHTGSRPRGNPSHNTLVAAAAELANG</sequence>
<feature type="compositionally biased region" description="Polar residues" evidence="2">
    <location>
        <begin position="188"/>
        <end position="200"/>
    </location>
</feature>
<keyword evidence="4" id="KW-1185">Reference proteome</keyword>
<protein>
    <submittedName>
        <fullName evidence="3">Uncharacterized protein</fullName>
    </submittedName>
</protein>
<feature type="compositionally biased region" description="Acidic residues" evidence="2">
    <location>
        <begin position="211"/>
        <end position="224"/>
    </location>
</feature>
<dbReference type="RefSeq" id="WP_182574221.1">
    <property type="nucleotide sequence ID" value="NZ_JACJHY010000010.1"/>
</dbReference>
<reference evidence="3 4" key="1">
    <citation type="submission" date="2020-08" db="EMBL/GenBank/DDBJ databases">
        <title>Genomic Encyclopedia of Type Strains, Phase IV (KMG-IV): sequencing the most valuable type-strain genomes for metagenomic binning, comparative biology and taxonomic classification.</title>
        <authorList>
            <person name="Goeker M."/>
        </authorList>
    </citation>
    <scope>NUCLEOTIDE SEQUENCE [LARGE SCALE GENOMIC DNA]</scope>
    <source>
        <strain evidence="3 4">DSM 17455</strain>
    </source>
</reference>
<gene>
    <name evidence="3" type="ORF">HNQ97_002585</name>
</gene>
<keyword evidence="1" id="KW-0175">Coiled coil</keyword>
<organism evidence="3 4">
    <name type="scientific">Aminobacter ciceronei</name>
    <dbReference type="NCBI Taxonomy" id="150723"/>
    <lineage>
        <taxon>Bacteria</taxon>
        <taxon>Pseudomonadati</taxon>
        <taxon>Pseudomonadota</taxon>
        <taxon>Alphaproteobacteria</taxon>
        <taxon>Hyphomicrobiales</taxon>
        <taxon>Phyllobacteriaceae</taxon>
        <taxon>Aminobacter</taxon>
    </lineage>
</organism>
<evidence type="ECO:0000313" key="4">
    <source>
        <dbReference type="Proteomes" id="UP000587524"/>
    </source>
</evidence>
<accession>A0ABR6C6H1</accession>
<feature type="region of interest" description="Disordered" evidence="2">
    <location>
        <begin position="188"/>
        <end position="225"/>
    </location>
</feature>
<comment type="caution">
    <text evidence="3">The sequence shown here is derived from an EMBL/GenBank/DDBJ whole genome shotgun (WGS) entry which is preliminary data.</text>
</comment>
<dbReference type="EMBL" id="JACJHZ010000010">
    <property type="protein sequence ID" value="MBA9020583.1"/>
    <property type="molecule type" value="Genomic_DNA"/>
</dbReference>
<feature type="coiled-coil region" evidence="1">
    <location>
        <begin position="158"/>
        <end position="185"/>
    </location>
</feature>
<proteinExistence type="predicted"/>
<evidence type="ECO:0000256" key="2">
    <source>
        <dbReference type="SAM" id="MobiDB-lite"/>
    </source>
</evidence>
<dbReference type="Proteomes" id="UP000587524">
    <property type="component" value="Unassembled WGS sequence"/>
</dbReference>
<evidence type="ECO:0000313" key="3">
    <source>
        <dbReference type="EMBL" id="MBA9020583.1"/>
    </source>
</evidence>